<evidence type="ECO:0000313" key="2">
    <source>
        <dbReference type="Proteomes" id="UP001642360"/>
    </source>
</evidence>
<dbReference type="PANTHER" id="PTHR33918">
    <property type="entry name" value="OS01G0704200 PROTEIN"/>
    <property type="match status" value="1"/>
</dbReference>
<sequence length="201" mass="22619">MRRKCKFSLLPSLKRGVIVYAYDSNPTESDSYRQESTSLRINGVVPFRGKSGSISFVGVTHQLVEESKLVSAPSAESTGSFLWAWAPISLISSLVIPQLFVGAAIDGFFGDEILSGQFERLFQFARRIEDFMFTITPEEVTAWIPFQIGQSKMDLQKVVKSSLSRKEFLDKYDNFAQLVAKIYPNETIPLIAEMRELLASM</sequence>
<comment type="caution">
    <text evidence="1">The sequence shown here is derived from an EMBL/GenBank/DDBJ whole genome shotgun (WGS) entry which is preliminary data.</text>
</comment>
<keyword evidence="2" id="KW-1185">Reference proteome</keyword>
<dbReference type="EMBL" id="CAUOFW020005613">
    <property type="protein sequence ID" value="CAK9170890.1"/>
    <property type="molecule type" value="Genomic_DNA"/>
</dbReference>
<gene>
    <name evidence="1" type="ORF">ILEXP_LOCUS40410</name>
</gene>
<dbReference type="AlphaFoldDB" id="A0ABC8TTH5"/>
<name>A0ABC8TTH5_9AQUA</name>
<accession>A0ABC8TTH5</accession>
<reference evidence="1 2" key="1">
    <citation type="submission" date="2024-02" db="EMBL/GenBank/DDBJ databases">
        <authorList>
            <person name="Vignale AGUSTIN F."/>
            <person name="Sosa J E."/>
            <person name="Modenutti C."/>
        </authorList>
    </citation>
    <scope>NUCLEOTIDE SEQUENCE [LARGE SCALE GENOMIC DNA]</scope>
</reference>
<evidence type="ECO:0000313" key="1">
    <source>
        <dbReference type="EMBL" id="CAK9170890.1"/>
    </source>
</evidence>
<organism evidence="1 2">
    <name type="scientific">Ilex paraguariensis</name>
    <name type="common">yerba mate</name>
    <dbReference type="NCBI Taxonomy" id="185542"/>
    <lineage>
        <taxon>Eukaryota</taxon>
        <taxon>Viridiplantae</taxon>
        <taxon>Streptophyta</taxon>
        <taxon>Embryophyta</taxon>
        <taxon>Tracheophyta</taxon>
        <taxon>Spermatophyta</taxon>
        <taxon>Magnoliopsida</taxon>
        <taxon>eudicotyledons</taxon>
        <taxon>Gunneridae</taxon>
        <taxon>Pentapetalae</taxon>
        <taxon>asterids</taxon>
        <taxon>campanulids</taxon>
        <taxon>Aquifoliales</taxon>
        <taxon>Aquifoliaceae</taxon>
        <taxon>Ilex</taxon>
    </lineage>
</organism>
<proteinExistence type="predicted"/>
<dbReference type="Proteomes" id="UP001642360">
    <property type="component" value="Unassembled WGS sequence"/>
</dbReference>
<protein>
    <submittedName>
        <fullName evidence="1">Uncharacterized protein</fullName>
    </submittedName>
</protein>
<dbReference type="PANTHER" id="PTHR33918:SF4">
    <property type="entry name" value="ABC-2 TYPE TRANSPORTER DOMAIN-CONTAINING PROTEIN"/>
    <property type="match status" value="1"/>
</dbReference>